<dbReference type="AlphaFoldDB" id="A0A2U2BPM6"/>
<sequence>MINPFGFEKSYSFQYFFMIKSQLHQNANITMLLLDSMFFCVFIYIPVTFCISADYFVSLNFHIRVFVP</sequence>
<dbReference type="EMBL" id="QEXO01000001">
    <property type="protein sequence ID" value="PWE15950.1"/>
    <property type="molecule type" value="Genomic_DNA"/>
</dbReference>
<protein>
    <submittedName>
        <fullName evidence="2">Uncharacterized protein</fullName>
    </submittedName>
</protein>
<organism evidence="2 3">
    <name type="scientific">Alcaligenes faecalis</name>
    <dbReference type="NCBI Taxonomy" id="511"/>
    <lineage>
        <taxon>Bacteria</taxon>
        <taxon>Pseudomonadati</taxon>
        <taxon>Pseudomonadota</taxon>
        <taxon>Betaproteobacteria</taxon>
        <taxon>Burkholderiales</taxon>
        <taxon>Alcaligenaceae</taxon>
        <taxon>Alcaligenes</taxon>
    </lineage>
</organism>
<reference evidence="2 3" key="2">
    <citation type="submission" date="2018-05" db="EMBL/GenBank/DDBJ databases">
        <authorList>
            <person name="Lanie J.A."/>
            <person name="Ng W.-L."/>
            <person name="Kazmierczak K.M."/>
            <person name="Andrzejewski T.M."/>
            <person name="Davidsen T.M."/>
            <person name="Wayne K.J."/>
            <person name="Tettelin H."/>
            <person name="Glass J.I."/>
            <person name="Rusch D."/>
            <person name="Podicherti R."/>
            <person name="Tsui H.-C.T."/>
            <person name="Winkler M.E."/>
        </authorList>
    </citation>
    <scope>NUCLEOTIDE SEQUENCE [LARGE SCALE GENOMIC DNA]</scope>
    <source>
        <strain evidence="2 3">YBY</strain>
    </source>
</reference>
<keyword evidence="1" id="KW-0812">Transmembrane</keyword>
<dbReference type="Proteomes" id="UP000245216">
    <property type="component" value="Unassembled WGS sequence"/>
</dbReference>
<keyword evidence="1" id="KW-1133">Transmembrane helix</keyword>
<evidence type="ECO:0000256" key="1">
    <source>
        <dbReference type="SAM" id="Phobius"/>
    </source>
</evidence>
<gene>
    <name evidence="2" type="ORF">DF183_04280</name>
</gene>
<evidence type="ECO:0000313" key="3">
    <source>
        <dbReference type="Proteomes" id="UP000245216"/>
    </source>
</evidence>
<evidence type="ECO:0000313" key="2">
    <source>
        <dbReference type="EMBL" id="PWE15950.1"/>
    </source>
</evidence>
<name>A0A2U2BPM6_ALCFA</name>
<accession>A0A2U2BPM6</accession>
<feature type="transmembrane region" description="Helical" evidence="1">
    <location>
        <begin position="36"/>
        <end position="57"/>
    </location>
</feature>
<proteinExistence type="predicted"/>
<comment type="caution">
    <text evidence="2">The sequence shown here is derived from an EMBL/GenBank/DDBJ whole genome shotgun (WGS) entry which is preliminary data.</text>
</comment>
<keyword evidence="1" id="KW-0472">Membrane</keyword>
<reference evidence="2 3" key="1">
    <citation type="submission" date="2018-05" db="EMBL/GenBank/DDBJ databases">
        <title>Genome Sequence of an Efficient Indole-Degrading Bacterium, Alcaligenes sp.YBY.</title>
        <authorList>
            <person name="Yang B."/>
        </authorList>
    </citation>
    <scope>NUCLEOTIDE SEQUENCE [LARGE SCALE GENOMIC DNA]</scope>
    <source>
        <strain evidence="2 3">YBY</strain>
    </source>
</reference>